<name>A0A8X6Y6V1_9ARAC</name>
<protein>
    <submittedName>
        <fullName evidence="3">Low-density lipoprotein receptor-related protein</fullName>
    </submittedName>
</protein>
<keyword evidence="3" id="KW-0675">Receptor</keyword>
<feature type="domain" description="EB" evidence="2">
    <location>
        <begin position="69"/>
        <end position="125"/>
    </location>
</feature>
<evidence type="ECO:0000256" key="1">
    <source>
        <dbReference type="SAM" id="SignalP"/>
    </source>
</evidence>
<gene>
    <name evidence="3" type="primary">lrp-1_0</name>
    <name evidence="3" type="ORF">TNIN_45111</name>
</gene>
<proteinExistence type="predicted"/>
<dbReference type="EMBL" id="BMAV01016238">
    <property type="protein sequence ID" value="GFY66788.1"/>
    <property type="molecule type" value="Genomic_DNA"/>
</dbReference>
<dbReference type="OrthoDB" id="9978656at2759"/>
<keyword evidence="3" id="KW-0449">Lipoprotein</keyword>
<keyword evidence="1" id="KW-0732">Signal</keyword>
<dbReference type="Proteomes" id="UP000886998">
    <property type="component" value="Unassembled WGS sequence"/>
</dbReference>
<evidence type="ECO:0000259" key="2">
    <source>
        <dbReference type="Pfam" id="PF01683"/>
    </source>
</evidence>
<feature type="chain" id="PRO_5036457724" evidence="1">
    <location>
        <begin position="21"/>
        <end position="229"/>
    </location>
</feature>
<reference evidence="3" key="1">
    <citation type="submission" date="2020-08" db="EMBL/GenBank/DDBJ databases">
        <title>Multicomponent nature underlies the extraordinary mechanical properties of spider dragline silk.</title>
        <authorList>
            <person name="Kono N."/>
            <person name="Nakamura H."/>
            <person name="Mori M."/>
            <person name="Yoshida Y."/>
            <person name="Ohtoshi R."/>
            <person name="Malay A.D."/>
            <person name="Moran D.A.P."/>
            <person name="Tomita M."/>
            <person name="Numata K."/>
            <person name="Arakawa K."/>
        </authorList>
    </citation>
    <scope>NUCLEOTIDE SEQUENCE</scope>
</reference>
<organism evidence="3 4">
    <name type="scientific">Trichonephila inaurata madagascariensis</name>
    <dbReference type="NCBI Taxonomy" id="2747483"/>
    <lineage>
        <taxon>Eukaryota</taxon>
        <taxon>Metazoa</taxon>
        <taxon>Ecdysozoa</taxon>
        <taxon>Arthropoda</taxon>
        <taxon>Chelicerata</taxon>
        <taxon>Arachnida</taxon>
        <taxon>Araneae</taxon>
        <taxon>Araneomorphae</taxon>
        <taxon>Entelegynae</taxon>
        <taxon>Araneoidea</taxon>
        <taxon>Nephilidae</taxon>
        <taxon>Trichonephila</taxon>
        <taxon>Trichonephila inaurata</taxon>
    </lineage>
</organism>
<keyword evidence="4" id="KW-1185">Reference proteome</keyword>
<sequence>METKSFHSVLFLALWTITSAATSSEFYGYRNFQRLVAGLRLGDECRFTTDCTKSLKNSHCDIQKGVCTCLPYHHQVNPTSCLPASLLGYSCEADGQCQIKVANSLCSEKKCQCQRGFLPHRKDKCLPPAFLGQYCVKDEQCHLSDLNSKCHFIVRGVYGRCQCAFGSGSDGKCLPGEGGGCREDVECQRTHPQALCKDGTCQCPNGRCTDVAALQVVNPFKLYQVAEYF</sequence>
<accession>A0A8X6Y6V1</accession>
<dbReference type="AlphaFoldDB" id="A0A8X6Y6V1"/>
<dbReference type="PANTHER" id="PTHR39069">
    <property type="entry name" value="ECDYSONE-INDUCIBLE GENE E1, ISOFORM A"/>
    <property type="match status" value="1"/>
</dbReference>
<dbReference type="InterPro" id="IPR006149">
    <property type="entry name" value="EB_dom"/>
</dbReference>
<feature type="signal peptide" evidence="1">
    <location>
        <begin position="1"/>
        <end position="20"/>
    </location>
</feature>
<evidence type="ECO:0000313" key="4">
    <source>
        <dbReference type="Proteomes" id="UP000886998"/>
    </source>
</evidence>
<dbReference type="Pfam" id="PF01683">
    <property type="entry name" value="EB"/>
    <property type="match status" value="1"/>
</dbReference>
<comment type="caution">
    <text evidence="3">The sequence shown here is derived from an EMBL/GenBank/DDBJ whole genome shotgun (WGS) entry which is preliminary data.</text>
</comment>
<evidence type="ECO:0000313" key="3">
    <source>
        <dbReference type="EMBL" id="GFY66788.1"/>
    </source>
</evidence>
<dbReference type="PANTHER" id="PTHR39069:SF1">
    <property type="entry name" value="ECDYSONE-INDUCIBLE GENE E1, ISOFORM A"/>
    <property type="match status" value="1"/>
</dbReference>